<accession>A0A4S8M0A9</accession>
<dbReference type="Proteomes" id="UP000297245">
    <property type="component" value="Unassembled WGS sequence"/>
</dbReference>
<evidence type="ECO:0000313" key="1">
    <source>
        <dbReference type="EMBL" id="THU95310.1"/>
    </source>
</evidence>
<dbReference type="EMBL" id="ML179203">
    <property type="protein sequence ID" value="THU95310.1"/>
    <property type="molecule type" value="Genomic_DNA"/>
</dbReference>
<reference evidence="1 2" key="1">
    <citation type="journal article" date="2019" name="Nat. Ecol. Evol.">
        <title>Megaphylogeny resolves global patterns of mushroom evolution.</title>
        <authorList>
            <person name="Varga T."/>
            <person name="Krizsan K."/>
            <person name="Foldi C."/>
            <person name="Dima B."/>
            <person name="Sanchez-Garcia M."/>
            <person name="Sanchez-Ramirez S."/>
            <person name="Szollosi G.J."/>
            <person name="Szarkandi J.G."/>
            <person name="Papp V."/>
            <person name="Albert L."/>
            <person name="Andreopoulos W."/>
            <person name="Angelini C."/>
            <person name="Antonin V."/>
            <person name="Barry K.W."/>
            <person name="Bougher N.L."/>
            <person name="Buchanan P."/>
            <person name="Buyck B."/>
            <person name="Bense V."/>
            <person name="Catcheside P."/>
            <person name="Chovatia M."/>
            <person name="Cooper J."/>
            <person name="Damon W."/>
            <person name="Desjardin D."/>
            <person name="Finy P."/>
            <person name="Geml J."/>
            <person name="Haridas S."/>
            <person name="Hughes K."/>
            <person name="Justo A."/>
            <person name="Karasinski D."/>
            <person name="Kautmanova I."/>
            <person name="Kiss B."/>
            <person name="Kocsube S."/>
            <person name="Kotiranta H."/>
            <person name="LaButti K.M."/>
            <person name="Lechner B.E."/>
            <person name="Liimatainen K."/>
            <person name="Lipzen A."/>
            <person name="Lukacs Z."/>
            <person name="Mihaltcheva S."/>
            <person name="Morgado L.N."/>
            <person name="Niskanen T."/>
            <person name="Noordeloos M.E."/>
            <person name="Ohm R.A."/>
            <person name="Ortiz-Santana B."/>
            <person name="Ovrebo C."/>
            <person name="Racz N."/>
            <person name="Riley R."/>
            <person name="Savchenko A."/>
            <person name="Shiryaev A."/>
            <person name="Soop K."/>
            <person name="Spirin V."/>
            <person name="Szebenyi C."/>
            <person name="Tomsovsky M."/>
            <person name="Tulloss R.E."/>
            <person name="Uehling J."/>
            <person name="Grigoriev I.V."/>
            <person name="Vagvolgyi C."/>
            <person name="Papp T."/>
            <person name="Martin F.M."/>
            <person name="Miettinen O."/>
            <person name="Hibbett D.S."/>
            <person name="Nagy L.G."/>
        </authorList>
    </citation>
    <scope>NUCLEOTIDE SEQUENCE [LARGE SCALE GENOMIC DNA]</scope>
    <source>
        <strain evidence="1 2">CBS 962.96</strain>
    </source>
</reference>
<dbReference type="AlphaFoldDB" id="A0A4S8M0A9"/>
<protein>
    <submittedName>
        <fullName evidence="1">Uncharacterized protein</fullName>
    </submittedName>
</protein>
<gene>
    <name evidence="1" type="ORF">K435DRAFT_798247</name>
</gene>
<sequence length="212" mass="23625">MSERESVQKGASSIGGFRAPLVVSVLLETMKPTTASTFHLRTQLLNLVVWFSWSLSELKTTMLFLVTWMNTLKMTVGNCAQESVMVFVTEAWMLVCTIDAVEAIPFSPRVGTYGPIAGTNLHPPNCGISSSEVFQCLSGKYRKGGSNRDLSGPPVDAGWVRLEWVRRQRTPAKQQILEQVPVAEELVQLVEVFLTVICLKEEQVEEEEFSLE</sequence>
<organism evidence="1 2">
    <name type="scientific">Dendrothele bispora (strain CBS 962.96)</name>
    <dbReference type="NCBI Taxonomy" id="1314807"/>
    <lineage>
        <taxon>Eukaryota</taxon>
        <taxon>Fungi</taxon>
        <taxon>Dikarya</taxon>
        <taxon>Basidiomycota</taxon>
        <taxon>Agaricomycotina</taxon>
        <taxon>Agaricomycetes</taxon>
        <taxon>Agaricomycetidae</taxon>
        <taxon>Agaricales</taxon>
        <taxon>Agaricales incertae sedis</taxon>
        <taxon>Dendrothele</taxon>
    </lineage>
</organism>
<evidence type="ECO:0000313" key="2">
    <source>
        <dbReference type="Proteomes" id="UP000297245"/>
    </source>
</evidence>
<name>A0A4S8M0A9_DENBC</name>
<proteinExistence type="predicted"/>
<keyword evidence="2" id="KW-1185">Reference proteome</keyword>